<dbReference type="InterPro" id="IPR043731">
    <property type="entry name" value="DUF5674"/>
</dbReference>
<proteinExistence type="predicted"/>
<dbReference type="Proteomes" id="UP000231292">
    <property type="component" value="Unassembled WGS sequence"/>
</dbReference>
<reference evidence="1 2" key="1">
    <citation type="submission" date="2017-09" db="EMBL/GenBank/DDBJ databases">
        <title>Depth-based differentiation of microbial function through sediment-hosted aquifers and enrichment of novel symbionts in the deep terrestrial subsurface.</title>
        <authorList>
            <person name="Probst A.J."/>
            <person name="Ladd B."/>
            <person name="Jarett J.K."/>
            <person name="Geller-Mcgrath D.E."/>
            <person name="Sieber C.M."/>
            <person name="Emerson J.B."/>
            <person name="Anantharaman K."/>
            <person name="Thomas B.C."/>
            <person name="Malmstrom R."/>
            <person name="Stieglmeier M."/>
            <person name="Klingl A."/>
            <person name="Woyke T."/>
            <person name="Ryan C.M."/>
            <person name="Banfield J.F."/>
        </authorList>
    </citation>
    <scope>NUCLEOTIDE SEQUENCE [LARGE SCALE GENOMIC DNA]</scope>
    <source>
        <strain evidence="1">CG23_combo_of_CG06-09_8_20_14_all_41_10</strain>
    </source>
</reference>
<dbReference type="EMBL" id="PCRK01000006">
    <property type="protein sequence ID" value="PIP19937.1"/>
    <property type="molecule type" value="Genomic_DNA"/>
</dbReference>
<name>A0A2G9YL08_9BACT</name>
<organism evidence="1 2">
    <name type="scientific">Candidatus Sherwoodlollariibacterium unditelluris</name>
    <dbReference type="NCBI Taxonomy" id="1974757"/>
    <lineage>
        <taxon>Bacteria</taxon>
        <taxon>Pseudomonadati</taxon>
        <taxon>Candidatus Omnitrophota</taxon>
        <taxon>Candidatus Sherwoodlollariibacterium</taxon>
    </lineage>
</organism>
<evidence type="ECO:0000313" key="1">
    <source>
        <dbReference type="EMBL" id="PIP19937.1"/>
    </source>
</evidence>
<protein>
    <submittedName>
        <fullName evidence="1">Uncharacterized protein</fullName>
    </submittedName>
</protein>
<sequence length="109" mass="12091">MLLIIREKAGEEIISKVAEDLKGYIKVVVDVRRKILSAGGKMHVDGERLLLEDGSKQADVWGGGLDLETGEVDFDSMINLRPGQNNPSREVLGPAIRKEMEVIIHTLLR</sequence>
<gene>
    <name evidence="1" type="ORF">COX41_00365</name>
</gene>
<accession>A0A2G9YL08</accession>
<comment type="caution">
    <text evidence="1">The sequence shown here is derived from an EMBL/GenBank/DDBJ whole genome shotgun (WGS) entry which is preliminary data.</text>
</comment>
<dbReference type="Pfam" id="PF18924">
    <property type="entry name" value="DUF5674"/>
    <property type="match status" value="1"/>
</dbReference>
<evidence type="ECO:0000313" key="2">
    <source>
        <dbReference type="Proteomes" id="UP000231292"/>
    </source>
</evidence>
<dbReference type="AlphaFoldDB" id="A0A2G9YL08"/>